<keyword evidence="3" id="KW-1185">Reference proteome</keyword>
<evidence type="ECO:0000256" key="1">
    <source>
        <dbReference type="SAM" id="MobiDB-lite"/>
    </source>
</evidence>
<evidence type="ECO:0000313" key="3">
    <source>
        <dbReference type="Proteomes" id="UP000613768"/>
    </source>
</evidence>
<feature type="compositionally biased region" description="Polar residues" evidence="1">
    <location>
        <begin position="167"/>
        <end position="176"/>
    </location>
</feature>
<gene>
    <name evidence="2" type="ORF">IFO71_11790</name>
</gene>
<dbReference type="EMBL" id="JACYTR010000022">
    <property type="protein sequence ID" value="MBD8526419.1"/>
    <property type="molecule type" value="Genomic_DNA"/>
</dbReference>
<comment type="caution">
    <text evidence="2">The sequence shown here is derived from an EMBL/GenBank/DDBJ whole genome shotgun (WGS) entry which is preliminary data.</text>
</comment>
<dbReference type="RefSeq" id="WP_192029840.1">
    <property type="nucleotide sequence ID" value="NZ_JACYTR010000022.1"/>
</dbReference>
<organism evidence="2 3">
    <name type="scientific">Pseudomarimonas arenosa</name>
    <dbReference type="NCBI Taxonomy" id="2774145"/>
    <lineage>
        <taxon>Bacteria</taxon>
        <taxon>Pseudomonadati</taxon>
        <taxon>Pseudomonadota</taxon>
        <taxon>Gammaproteobacteria</taxon>
        <taxon>Lysobacterales</taxon>
        <taxon>Lysobacteraceae</taxon>
        <taxon>Pseudomarimonas</taxon>
    </lineage>
</organism>
<dbReference type="AlphaFoldDB" id="A0AAW3ZML9"/>
<feature type="region of interest" description="Disordered" evidence="1">
    <location>
        <begin position="157"/>
        <end position="176"/>
    </location>
</feature>
<dbReference type="Proteomes" id="UP000613768">
    <property type="component" value="Unassembled WGS sequence"/>
</dbReference>
<protein>
    <submittedName>
        <fullName evidence="2">Uncharacterized protein</fullName>
    </submittedName>
</protein>
<proteinExistence type="predicted"/>
<accession>A0AAW3ZML9</accession>
<name>A0AAW3ZML9_9GAMM</name>
<evidence type="ECO:0000313" key="2">
    <source>
        <dbReference type="EMBL" id="MBD8526419.1"/>
    </source>
</evidence>
<reference evidence="2 3" key="1">
    <citation type="submission" date="2020-09" db="EMBL/GenBank/DDBJ databases">
        <title>Pseudoxanthomonas sp. CAU 1598 isolated from sand of Yaerae Beach.</title>
        <authorList>
            <person name="Kim W."/>
        </authorList>
    </citation>
    <scope>NUCLEOTIDE SEQUENCE [LARGE SCALE GENOMIC DNA]</scope>
    <source>
        <strain evidence="2 3">CAU 1598</strain>
    </source>
</reference>
<sequence length="176" mass="20220">MNPLKILALAVLSLVVAAVLSIAIYTEYFGPPTDTSEWHRLPSRAQSEVERIVPPLNGEKFLYYYSLGAISFEEDGNLVTDQRVVSYATYEGEPFQFESRYEDIRDISVQQGQHFLDDTVITLHHEDPDLDFELWFSVKRGLDRKIANYIRQRISQPETEPVEAAQQAINQPVEQE</sequence>